<evidence type="ECO:0000256" key="4">
    <source>
        <dbReference type="ARBA" id="ARBA00022692"/>
    </source>
</evidence>
<dbReference type="Pfam" id="PF07690">
    <property type="entry name" value="MFS_1"/>
    <property type="match status" value="1"/>
</dbReference>
<evidence type="ECO:0000256" key="3">
    <source>
        <dbReference type="ARBA" id="ARBA00022475"/>
    </source>
</evidence>
<evidence type="ECO:0000256" key="2">
    <source>
        <dbReference type="ARBA" id="ARBA00022448"/>
    </source>
</evidence>
<dbReference type="PANTHER" id="PTHR43528">
    <property type="entry name" value="ALPHA-KETOGLUTARATE PERMEASE"/>
    <property type="match status" value="1"/>
</dbReference>
<organism evidence="10 11">
    <name type="scientific">Gluconacetobacter tumulisoli</name>
    <dbReference type="NCBI Taxonomy" id="1286189"/>
    <lineage>
        <taxon>Bacteria</taxon>
        <taxon>Pseudomonadati</taxon>
        <taxon>Pseudomonadota</taxon>
        <taxon>Alphaproteobacteria</taxon>
        <taxon>Acetobacterales</taxon>
        <taxon>Acetobacteraceae</taxon>
        <taxon>Gluconacetobacter</taxon>
    </lineage>
</organism>
<keyword evidence="4 8" id="KW-0812">Transmembrane</keyword>
<keyword evidence="2" id="KW-0813">Transport</keyword>
<evidence type="ECO:0000256" key="5">
    <source>
        <dbReference type="ARBA" id="ARBA00022847"/>
    </source>
</evidence>
<keyword evidence="6 8" id="KW-1133">Transmembrane helix</keyword>
<feature type="transmembrane region" description="Helical" evidence="8">
    <location>
        <begin position="99"/>
        <end position="122"/>
    </location>
</feature>
<dbReference type="PROSITE" id="PS50850">
    <property type="entry name" value="MFS"/>
    <property type="match status" value="1"/>
</dbReference>
<feature type="transmembrane region" description="Helical" evidence="8">
    <location>
        <begin position="20"/>
        <end position="35"/>
    </location>
</feature>
<reference evidence="10 11" key="1">
    <citation type="submission" date="2020-04" db="EMBL/GenBank/DDBJ databases">
        <title>Description of novel Gluconacetobacter.</title>
        <authorList>
            <person name="Sombolestani A."/>
        </authorList>
    </citation>
    <scope>NUCLEOTIDE SEQUENCE [LARGE SCALE GENOMIC DNA]</scope>
    <source>
        <strain evidence="10 11">LMG 27802</strain>
    </source>
</reference>
<dbReference type="Pfam" id="PF00083">
    <property type="entry name" value="Sugar_tr"/>
    <property type="match status" value="1"/>
</dbReference>
<evidence type="ECO:0000256" key="6">
    <source>
        <dbReference type="ARBA" id="ARBA00022989"/>
    </source>
</evidence>
<accession>A0A7W4K5J2</accession>
<feature type="transmembrane region" description="Helical" evidence="8">
    <location>
        <begin position="278"/>
        <end position="299"/>
    </location>
</feature>
<keyword evidence="7 8" id="KW-0472">Membrane</keyword>
<dbReference type="InterPro" id="IPR005828">
    <property type="entry name" value="MFS_sugar_transport-like"/>
</dbReference>
<dbReference type="AlphaFoldDB" id="A0A7W4K5J2"/>
<evidence type="ECO:0000313" key="11">
    <source>
        <dbReference type="Proteomes" id="UP000578030"/>
    </source>
</evidence>
<feature type="transmembrane region" description="Helical" evidence="8">
    <location>
        <begin position="311"/>
        <end position="331"/>
    </location>
</feature>
<evidence type="ECO:0000259" key="9">
    <source>
        <dbReference type="PROSITE" id="PS50850"/>
    </source>
</evidence>
<dbReference type="InterPro" id="IPR020846">
    <property type="entry name" value="MFS_dom"/>
</dbReference>
<evidence type="ECO:0000256" key="1">
    <source>
        <dbReference type="ARBA" id="ARBA00004651"/>
    </source>
</evidence>
<comment type="subcellular location">
    <subcellularLocation>
        <location evidence="1">Cell membrane</location>
        <topology evidence="1">Multi-pass membrane protein</topology>
    </subcellularLocation>
</comment>
<dbReference type="RefSeq" id="WP_182954512.1">
    <property type="nucleotide sequence ID" value="NZ_JABEQM010000002.1"/>
</dbReference>
<dbReference type="PANTHER" id="PTHR43528:SF1">
    <property type="entry name" value="ALPHA-KETOGLUTARATE PERMEASE"/>
    <property type="match status" value="1"/>
</dbReference>
<keyword evidence="11" id="KW-1185">Reference proteome</keyword>
<dbReference type="EMBL" id="JABEQM010000002">
    <property type="protein sequence ID" value="MBB2200658.1"/>
    <property type="molecule type" value="Genomic_DNA"/>
</dbReference>
<feature type="transmembrane region" description="Helical" evidence="8">
    <location>
        <begin position="246"/>
        <end position="266"/>
    </location>
</feature>
<protein>
    <submittedName>
        <fullName evidence="10">MFS transporter</fullName>
    </submittedName>
</protein>
<evidence type="ECO:0000256" key="7">
    <source>
        <dbReference type="ARBA" id="ARBA00023136"/>
    </source>
</evidence>
<dbReference type="InterPro" id="IPR011701">
    <property type="entry name" value="MFS"/>
</dbReference>
<gene>
    <name evidence="10" type="ORF">HLH28_03520</name>
</gene>
<feature type="transmembrane region" description="Helical" evidence="8">
    <location>
        <begin position="197"/>
        <end position="218"/>
    </location>
</feature>
<feature type="transmembrane region" description="Helical" evidence="8">
    <location>
        <begin position="65"/>
        <end position="87"/>
    </location>
</feature>
<dbReference type="InterPro" id="IPR036259">
    <property type="entry name" value="MFS_trans_sf"/>
</dbReference>
<dbReference type="Gene3D" id="1.20.1250.20">
    <property type="entry name" value="MFS general substrate transporter like domains"/>
    <property type="match status" value="2"/>
</dbReference>
<feature type="transmembrane region" description="Helical" evidence="8">
    <location>
        <begin position="337"/>
        <end position="362"/>
    </location>
</feature>
<dbReference type="Proteomes" id="UP000578030">
    <property type="component" value="Unassembled WGS sequence"/>
</dbReference>
<evidence type="ECO:0000313" key="10">
    <source>
        <dbReference type="EMBL" id="MBB2200658.1"/>
    </source>
</evidence>
<evidence type="ECO:0000256" key="8">
    <source>
        <dbReference type="SAM" id="Phobius"/>
    </source>
</evidence>
<comment type="caution">
    <text evidence="10">The sequence shown here is derived from an EMBL/GenBank/DDBJ whole genome shotgun (WGS) entry which is preliminary data.</text>
</comment>
<feature type="transmembrane region" description="Helical" evidence="8">
    <location>
        <begin position="406"/>
        <end position="426"/>
    </location>
</feature>
<feature type="transmembrane region" description="Helical" evidence="8">
    <location>
        <begin position="374"/>
        <end position="394"/>
    </location>
</feature>
<proteinExistence type="predicted"/>
<dbReference type="SUPFAM" id="SSF103473">
    <property type="entry name" value="MFS general substrate transporter"/>
    <property type="match status" value="1"/>
</dbReference>
<dbReference type="GO" id="GO:0005886">
    <property type="term" value="C:plasma membrane"/>
    <property type="evidence" value="ECO:0007669"/>
    <property type="project" value="UniProtKB-SubCell"/>
</dbReference>
<keyword evidence="3" id="KW-1003">Cell membrane</keyword>
<sequence length="434" mass="46372">MQGTADVPYASVPPPGGRTAVPWLAVIATTLGGVLEWYDLILYGLFAVTISQLFFPTAHDPGLSLMLGLGSFGVAFVARPIGAACLGSYADRHGRRRGLVLSSILMTVGTGLLAVVPTYAAIGPFAPLVIICSRLLQGFAAGGEFGSAATMLAERNPAYRGVLASLQWSAGGVAVTLASCIAWLLHHVFTDAQVLAWAWRLPFLFGVALGPLTTWLRLRSDESPEFSRREGHLPLREILQREPVRLLVAIGLVSAGATGSYLNIYMPTLARAQLHLDQSAAFVGTMVSGLLTIVLPPLFAMRGDRTDRRRMMGGMALLGGLMVWPLFRVLVGAPSVLTLVMVQGVLVTTIYCGYYASVPALFTEIFRPRNRTTAIAVSYALGQLLFGGFTPMLLSGLVNHFHDNSLPGLYLLVTVVISLGCLKLSARYAPTGKD</sequence>
<feature type="domain" description="Major facilitator superfamily (MFS) profile" evidence="9">
    <location>
        <begin position="25"/>
        <end position="432"/>
    </location>
</feature>
<keyword evidence="5" id="KW-0769">Symport</keyword>
<feature type="transmembrane region" description="Helical" evidence="8">
    <location>
        <begin position="165"/>
        <end position="185"/>
    </location>
</feature>
<feature type="transmembrane region" description="Helical" evidence="8">
    <location>
        <begin position="128"/>
        <end position="153"/>
    </location>
</feature>
<name>A0A7W4K5J2_9PROT</name>
<dbReference type="InterPro" id="IPR051084">
    <property type="entry name" value="H+-coupled_symporters"/>
</dbReference>
<dbReference type="GO" id="GO:0015293">
    <property type="term" value="F:symporter activity"/>
    <property type="evidence" value="ECO:0007669"/>
    <property type="project" value="UniProtKB-KW"/>
</dbReference>